<comment type="caution">
    <text evidence="3">The sequence shown here is derived from an EMBL/GenBank/DDBJ whole genome shotgun (WGS) entry which is preliminary data.</text>
</comment>
<evidence type="ECO:0000256" key="2">
    <source>
        <dbReference type="SAM" id="SignalP"/>
    </source>
</evidence>
<dbReference type="OrthoDB" id="5243723at2759"/>
<accession>A0A9P9EFC8</accession>
<evidence type="ECO:0000256" key="1">
    <source>
        <dbReference type="SAM" id="MobiDB-lite"/>
    </source>
</evidence>
<dbReference type="EMBL" id="JAGMWT010000002">
    <property type="protein sequence ID" value="KAH7136109.1"/>
    <property type="molecule type" value="Genomic_DNA"/>
</dbReference>
<keyword evidence="4" id="KW-1185">Reference proteome</keyword>
<feature type="compositionally biased region" description="Polar residues" evidence="1">
    <location>
        <begin position="203"/>
        <end position="216"/>
    </location>
</feature>
<reference evidence="3" key="1">
    <citation type="journal article" date="2021" name="Nat. Commun.">
        <title>Genetic determinants of endophytism in the Arabidopsis root mycobiome.</title>
        <authorList>
            <person name="Mesny F."/>
            <person name="Miyauchi S."/>
            <person name="Thiergart T."/>
            <person name="Pickel B."/>
            <person name="Atanasova L."/>
            <person name="Karlsson M."/>
            <person name="Huettel B."/>
            <person name="Barry K.W."/>
            <person name="Haridas S."/>
            <person name="Chen C."/>
            <person name="Bauer D."/>
            <person name="Andreopoulos W."/>
            <person name="Pangilinan J."/>
            <person name="LaButti K."/>
            <person name="Riley R."/>
            <person name="Lipzen A."/>
            <person name="Clum A."/>
            <person name="Drula E."/>
            <person name="Henrissat B."/>
            <person name="Kohler A."/>
            <person name="Grigoriev I.V."/>
            <person name="Martin F.M."/>
            <person name="Hacquard S."/>
        </authorList>
    </citation>
    <scope>NUCLEOTIDE SEQUENCE</scope>
    <source>
        <strain evidence="3">MPI-CAGE-CH-0243</strain>
    </source>
</reference>
<dbReference type="Proteomes" id="UP000700596">
    <property type="component" value="Unassembled WGS sequence"/>
</dbReference>
<feature type="signal peptide" evidence="2">
    <location>
        <begin position="1"/>
        <end position="20"/>
    </location>
</feature>
<protein>
    <submittedName>
        <fullName evidence="3">Uncharacterized protein</fullName>
    </submittedName>
</protein>
<feature type="region of interest" description="Disordered" evidence="1">
    <location>
        <begin position="189"/>
        <end position="216"/>
    </location>
</feature>
<keyword evidence="2" id="KW-0732">Signal</keyword>
<evidence type="ECO:0000313" key="4">
    <source>
        <dbReference type="Proteomes" id="UP000700596"/>
    </source>
</evidence>
<evidence type="ECO:0000313" key="3">
    <source>
        <dbReference type="EMBL" id="KAH7136109.1"/>
    </source>
</evidence>
<proteinExistence type="predicted"/>
<dbReference type="AlphaFoldDB" id="A0A9P9EFC8"/>
<name>A0A9P9EFC8_9PLEO</name>
<sequence>MRSSTSIIVVLCAFITFASALPSADITLALSPLESRKDRNGTAGGGNSINRTCKKLSKLEKITQLAANQTHLDDLITKGKITTEEVDALKAKAANSTTELATMTSNATLVSECAAVNARKRVQRQCKTMAKLAKLTSIANNQTAIDALAADKSLNSTQVEKLQEKIANAVAKLQTMQSNTTLTDLCAQMKQQKGSAEDGDGSQEGTQAPATASTSAGTKMVAQTAPLIAGAAVLFAVLL</sequence>
<gene>
    <name evidence="3" type="ORF">B0J11DRAFT_178673</name>
</gene>
<organism evidence="3 4">
    <name type="scientific">Dendryphion nanum</name>
    <dbReference type="NCBI Taxonomy" id="256645"/>
    <lineage>
        <taxon>Eukaryota</taxon>
        <taxon>Fungi</taxon>
        <taxon>Dikarya</taxon>
        <taxon>Ascomycota</taxon>
        <taxon>Pezizomycotina</taxon>
        <taxon>Dothideomycetes</taxon>
        <taxon>Pleosporomycetidae</taxon>
        <taxon>Pleosporales</taxon>
        <taxon>Torulaceae</taxon>
        <taxon>Dendryphion</taxon>
    </lineage>
</organism>
<feature type="chain" id="PRO_5040411961" evidence="2">
    <location>
        <begin position="21"/>
        <end position="239"/>
    </location>
</feature>